<dbReference type="Pfam" id="PF08354">
    <property type="entry name" value="Fas1-AflB-like_hel"/>
    <property type="match status" value="1"/>
</dbReference>
<keyword evidence="1" id="KW-0808">Transferase</keyword>
<sequence length="121" mass="14062">MVRLMYVEHETRWVDRSLRNLVGDWLRRVEERFAGGDVRRSESVLQSYTELDVPQKLLDEFFSTYPLASEQLLAAEDKAYFLAIAQRPGQKPVPFILDATFEVWFKKARFSLGSGRYQGGL</sequence>
<dbReference type="GO" id="GO:0004318">
    <property type="term" value="F:enoyl-[acyl-carrier-protein] reductase (NADH) activity"/>
    <property type="evidence" value="ECO:0007669"/>
    <property type="project" value="InterPro"/>
</dbReference>
<evidence type="ECO:0000313" key="3">
    <source>
        <dbReference type="EMBL" id="EUC57670.1"/>
    </source>
</evidence>
<dbReference type="InterPro" id="IPR050830">
    <property type="entry name" value="Fungal_FAS"/>
</dbReference>
<accession>X8J6L9</accession>
<dbReference type="PANTHER" id="PTHR10982:SF21">
    <property type="entry name" value="FATTY ACID SYNTHASE SUBUNIT BETA"/>
    <property type="match status" value="1"/>
</dbReference>
<dbReference type="FunFam" id="1.20.930.70:FF:000001">
    <property type="entry name" value="Fatty acid synthase beta subunit dehydratase"/>
    <property type="match status" value="1"/>
</dbReference>
<feature type="domain" description="Fatty acid synthase beta subunit AflB /Fas1-like central" evidence="2">
    <location>
        <begin position="1"/>
        <end position="108"/>
    </location>
</feature>
<evidence type="ECO:0000313" key="4">
    <source>
        <dbReference type="Proteomes" id="UP000030108"/>
    </source>
</evidence>
<organism evidence="3 4">
    <name type="scientific">Rhizoctonia solani AG-3 Rhs1AP</name>
    <dbReference type="NCBI Taxonomy" id="1086054"/>
    <lineage>
        <taxon>Eukaryota</taxon>
        <taxon>Fungi</taxon>
        <taxon>Dikarya</taxon>
        <taxon>Basidiomycota</taxon>
        <taxon>Agaricomycotina</taxon>
        <taxon>Agaricomycetes</taxon>
        <taxon>Cantharellales</taxon>
        <taxon>Ceratobasidiaceae</taxon>
        <taxon>Rhizoctonia</taxon>
    </lineage>
</organism>
<name>X8J6L9_9AGAM</name>
<dbReference type="OrthoDB" id="4251012at2759"/>
<dbReference type="Gene3D" id="1.20.930.70">
    <property type="match status" value="1"/>
</dbReference>
<dbReference type="AlphaFoldDB" id="X8J6L9"/>
<gene>
    <name evidence="3" type="ORF">RSOL_229430</name>
</gene>
<dbReference type="GO" id="GO:0016740">
    <property type="term" value="F:transferase activity"/>
    <property type="evidence" value="ECO:0007669"/>
    <property type="project" value="UniProtKB-KW"/>
</dbReference>
<proteinExistence type="predicted"/>
<reference evidence="4" key="1">
    <citation type="journal article" date="2014" name="Genome Announc.">
        <title>Draft genome sequence of the plant-pathogenic soil fungus Rhizoctonia solani anastomosis group 3 strain Rhs1AP.</title>
        <authorList>
            <person name="Cubeta M.A."/>
            <person name="Thomas E."/>
            <person name="Dean R.A."/>
            <person name="Jabaji S."/>
            <person name="Neate S.M."/>
            <person name="Tavantzis S."/>
            <person name="Toda T."/>
            <person name="Vilgalys R."/>
            <person name="Bharathan N."/>
            <person name="Fedorova-Abrams N."/>
            <person name="Pakala S.B."/>
            <person name="Pakala S.M."/>
            <person name="Zafar N."/>
            <person name="Joardar V."/>
            <person name="Losada L."/>
            <person name="Nierman W.C."/>
        </authorList>
    </citation>
    <scope>NUCLEOTIDE SEQUENCE [LARGE SCALE GENOMIC DNA]</scope>
    <source>
        <strain evidence="4">AG-3</strain>
    </source>
</reference>
<dbReference type="Proteomes" id="UP000030108">
    <property type="component" value="Unassembled WGS sequence"/>
</dbReference>
<comment type="caution">
    <text evidence="3">The sequence shown here is derived from an EMBL/GenBank/DDBJ whole genome shotgun (WGS) entry which is preliminary data.</text>
</comment>
<protein>
    <submittedName>
        <fullName evidence="3">Fatty acid synthase beta subunit, putative</fullName>
    </submittedName>
</protein>
<dbReference type="InterPro" id="IPR013565">
    <property type="entry name" value="Fas1/AflB-like_central"/>
</dbReference>
<dbReference type="PANTHER" id="PTHR10982">
    <property type="entry name" value="MALONYL COA-ACYL CARRIER PROTEIN TRANSACYLASE"/>
    <property type="match status" value="1"/>
</dbReference>
<evidence type="ECO:0000256" key="1">
    <source>
        <dbReference type="ARBA" id="ARBA00022679"/>
    </source>
</evidence>
<evidence type="ECO:0000259" key="2">
    <source>
        <dbReference type="Pfam" id="PF08354"/>
    </source>
</evidence>
<dbReference type="EMBL" id="JATN01000322">
    <property type="protein sequence ID" value="EUC57670.1"/>
    <property type="molecule type" value="Genomic_DNA"/>
</dbReference>
<feature type="non-terminal residue" evidence="3">
    <location>
        <position position="121"/>
    </location>
</feature>